<gene>
    <name evidence="12" type="ORF">PCOR1329_LOCUS3471</name>
</gene>
<feature type="compositionally biased region" description="Basic residues" evidence="11">
    <location>
        <begin position="337"/>
        <end position="366"/>
    </location>
</feature>
<dbReference type="Proteomes" id="UP001189429">
    <property type="component" value="Unassembled WGS sequence"/>
</dbReference>
<keyword evidence="5 10" id="KW-0276">Fatty acid metabolism</keyword>
<sequence length="436" mass="50055">MTVAYLFGVGAGIRVMEKRPPVQRRIFEFMFIYNVTLVMLNASLSFTLWKEAWDLGFPYPWGNGLDFSERGHRLGMLLWFEYHGRQLELLDTLFVILRKKFYRMSLLHIALRLSHMWGWFFCCRHACGGDSYFPAAVNCTCQALVYSYYSLSLLDSPGIPPVLLKRARVTEVQISRLMLCSAHALYVLIQGNLPRAIAAASLCIMGCSLLLYIDFDGQGSEDRAGRARGGARRCGFATAGPSPVYRRCLPDSRPMSPPPCQSPLIVALQAGSTCTTGGLQPGSRNTSYRRASRRRTTFRATSTQRPSPSAAPVGRGTLHGPASCSSSSSSPPLPPGHHPHHHHDHPHHQNHHHQHHQQHHHSHHQQHHDQPKYHLSHLHHHRQHRHQRQNHHLQQHRHHHHEHHHQHHQYHHYRIQHRQHQYPHHCLPCCPSSWSP</sequence>
<keyword evidence="9 10" id="KW-0275">Fatty acid biosynthesis</keyword>
<dbReference type="EMBL" id="CAUYUJ010000891">
    <property type="protein sequence ID" value="CAK0793057.1"/>
    <property type="molecule type" value="Genomic_DNA"/>
</dbReference>
<evidence type="ECO:0000313" key="12">
    <source>
        <dbReference type="EMBL" id="CAK0793057.1"/>
    </source>
</evidence>
<dbReference type="PANTHER" id="PTHR11157:SF126">
    <property type="entry name" value="ELONGATION OF VERY LONG CHAIN FATTY ACIDS PROTEIN"/>
    <property type="match status" value="1"/>
</dbReference>
<comment type="catalytic activity">
    <reaction evidence="10">
        <text>an acyl-CoA + malonyl-CoA + H(+) = a 3-oxoacyl-CoA + CO2 + CoA</text>
        <dbReference type="Rhea" id="RHEA:50252"/>
        <dbReference type="ChEBI" id="CHEBI:15378"/>
        <dbReference type="ChEBI" id="CHEBI:16526"/>
        <dbReference type="ChEBI" id="CHEBI:57287"/>
        <dbReference type="ChEBI" id="CHEBI:57384"/>
        <dbReference type="ChEBI" id="CHEBI:58342"/>
        <dbReference type="ChEBI" id="CHEBI:90726"/>
    </reaction>
    <physiologicalReaction direction="left-to-right" evidence="10">
        <dbReference type="Rhea" id="RHEA:50253"/>
    </physiologicalReaction>
</comment>
<evidence type="ECO:0000256" key="1">
    <source>
        <dbReference type="ARBA" id="ARBA00004141"/>
    </source>
</evidence>
<keyword evidence="13" id="KW-1185">Reference proteome</keyword>
<comment type="subcellular location">
    <subcellularLocation>
        <location evidence="1">Membrane</location>
        <topology evidence="1">Multi-pass membrane protein</topology>
    </subcellularLocation>
</comment>
<evidence type="ECO:0000256" key="9">
    <source>
        <dbReference type="ARBA" id="ARBA00023160"/>
    </source>
</evidence>
<keyword evidence="8" id="KW-0472">Membrane</keyword>
<name>A0ABN9PLH0_9DINO</name>
<evidence type="ECO:0000313" key="13">
    <source>
        <dbReference type="Proteomes" id="UP001189429"/>
    </source>
</evidence>
<keyword evidence="6" id="KW-1133">Transmembrane helix</keyword>
<comment type="similarity">
    <text evidence="10">Belongs to the ELO family.</text>
</comment>
<organism evidence="12 13">
    <name type="scientific">Prorocentrum cordatum</name>
    <dbReference type="NCBI Taxonomy" id="2364126"/>
    <lineage>
        <taxon>Eukaryota</taxon>
        <taxon>Sar</taxon>
        <taxon>Alveolata</taxon>
        <taxon>Dinophyceae</taxon>
        <taxon>Prorocentrales</taxon>
        <taxon>Prorocentraceae</taxon>
        <taxon>Prorocentrum</taxon>
    </lineage>
</organism>
<feature type="compositionally biased region" description="Basic residues" evidence="11">
    <location>
        <begin position="374"/>
        <end position="410"/>
    </location>
</feature>
<evidence type="ECO:0000256" key="7">
    <source>
        <dbReference type="ARBA" id="ARBA00023098"/>
    </source>
</evidence>
<keyword evidence="7 10" id="KW-0443">Lipid metabolism</keyword>
<evidence type="ECO:0000256" key="10">
    <source>
        <dbReference type="RuleBase" id="RU361115"/>
    </source>
</evidence>
<keyword evidence="4" id="KW-0812">Transmembrane</keyword>
<proteinExistence type="inferred from homology"/>
<dbReference type="InterPro" id="IPR002076">
    <property type="entry name" value="ELO_fam"/>
</dbReference>
<keyword evidence="2 10" id="KW-0444">Lipid biosynthesis</keyword>
<reference evidence="12" key="1">
    <citation type="submission" date="2023-10" db="EMBL/GenBank/DDBJ databases">
        <authorList>
            <person name="Chen Y."/>
            <person name="Shah S."/>
            <person name="Dougan E. K."/>
            <person name="Thang M."/>
            <person name="Chan C."/>
        </authorList>
    </citation>
    <scope>NUCLEOTIDE SEQUENCE [LARGE SCALE GENOMIC DNA]</scope>
</reference>
<protein>
    <recommendedName>
        <fullName evidence="10">Elongation of fatty acids protein</fullName>
        <ecNumber evidence="10">2.3.1.-</ecNumber>
    </recommendedName>
</protein>
<accession>A0ABN9PLH0</accession>
<evidence type="ECO:0000256" key="6">
    <source>
        <dbReference type="ARBA" id="ARBA00022989"/>
    </source>
</evidence>
<evidence type="ECO:0000256" key="5">
    <source>
        <dbReference type="ARBA" id="ARBA00022832"/>
    </source>
</evidence>
<keyword evidence="3 10" id="KW-0808">Transferase</keyword>
<dbReference type="Pfam" id="PF01151">
    <property type="entry name" value="ELO"/>
    <property type="match status" value="1"/>
</dbReference>
<comment type="caution">
    <text evidence="12">The sequence shown here is derived from an EMBL/GenBank/DDBJ whole genome shotgun (WGS) entry which is preliminary data.</text>
</comment>
<feature type="region of interest" description="Disordered" evidence="11">
    <location>
        <begin position="273"/>
        <end position="410"/>
    </location>
</feature>
<evidence type="ECO:0000256" key="4">
    <source>
        <dbReference type="ARBA" id="ARBA00022692"/>
    </source>
</evidence>
<dbReference type="EC" id="2.3.1.-" evidence="10"/>
<evidence type="ECO:0000256" key="2">
    <source>
        <dbReference type="ARBA" id="ARBA00022516"/>
    </source>
</evidence>
<evidence type="ECO:0000256" key="11">
    <source>
        <dbReference type="SAM" id="MobiDB-lite"/>
    </source>
</evidence>
<evidence type="ECO:0000256" key="8">
    <source>
        <dbReference type="ARBA" id="ARBA00023136"/>
    </source>
</evidence>
<dbReference type="PANTHER" id="PTHR11157">
    <property type="entry name" value="FATTY ACID ACYL TRANSFERASE-RELATED"/>
    <property type="match status" value="1"/>
</dbReference>
<evidence type="ECO:0000256" key="3">
    <source>
        <dbReference type="ARBA" id="ARBA00022679"/>
    </source>
</evidence>